<reference evidence="8 9" key="1">
    <citation type="journal article" date="2016" name="Environ. Microbiol.">
        <title>New Methyloceanibacter diversity from North Sea sediments includes methanotroph containing solely the soluble methane monooxygenase.</title>
        <authorList>
            <person name="Vekeman B."/>
            <person name="Kerckhof F.M."/>
            <person name="Cremers G."/>
            <person name="de Vos P."/>
            <person name="Vandamme P."/>
            <person name="Boon N."/>
            <person name="Op den Camp H.J."/>
            <person name="Heylen K."/>
        </authorList>
    </citation>
    <scope>NUCLEOTIDE SEQUENCE [LARGE SCALE GENOMIC DNA]</scope>
    <source>
        <strain evidence="8 9">R-67176</strain>
    </source>
</reference>
<evidence type="ECO:0000256" key="4">
    <source>
        <dbReference type="ARBA" id="ARBA00022989"/>
    </source>
</evidence>
<dbReference type="AlphaFoldDB" id="A0A1E3VPS5"/>
<keyword evidence="2" id="KW-1003">Cell membrane</keyword>
<comment type="subcellular location">
    <subcellularLocation>
        <location evidence="1">Cell membrane</location>
        <topology evidence="1">Multi-pass membrane protein</topology>
    </subcellularLocation>
</comment>
<dbReference type="EMBL" id="LPWE01000010">
    <property type="protein sequence ID" value="ODR95530.1"/>
    <property type="molecule type" value="Genomic_DNA"/>
</dbReference>
<keyword evidence="9" id="KW-1185">Reference proteome</keyword>
<dbReference type="InterPro" id="IPR018076">
    <property type="entry name" value="T2SS_GspF_dom"/>
</dbReference>
<evidence type="ECO:0000313" key="8">
    <source>
        <dbReference type="EMBL" id="ODR95530.1"/>
    </source>
</evidence>
<comment type="caution">
    <text evidence="8">The sequence shown here is derived from an EMBL/GenBank/DDBJ whole genome shotgun (WGS) entry which is preliminary data.</text>
</comment>
<dbReference type="Proteomes" id="UP000094172">
    <property type="component" value="Unassembled WGS sequence"/>
</dbReference>
<keyword evidence="4 6" id="KW-1133">Transmembrane helix</keyword>
<accession>A0A1E3VPS5</accession>
<sequence length="326" mass="36055">MSIIMDFVTDPKAVVVLLTAIAAFATVASLIMPYFAGDRFGARMKYVSSERDKLRAERVAAMADESRQARLRREPKSFMKQVVENLNLSKALETDSTRDRLKMAGFRGQAPVVAFLFFRAALPFAGFSVAFAYLFFVNDFGLPMMARLGISIGGAYLGFYFPDIFISNLIQRRQKSITSVFPDSLDLLLICVQAGMSVEAAMNKVQARIGPRSIELAEEFSLTTAELSYLPERRLAYENLGKRTGLAAVRAVGTSLIQAERYGTAVSEALRVLAQESRDMRMSLAEKKAAALPPMLTVPMIVFFLPVLFVVILGPAGIQVMDNFRQ</sequence>
<protein>
    <submittedName>
        <fullName evidence="8">Type II secretion system protein</fullName>
    </submittedName>
</protein>
<dbReference type="PANTHER" id="PTHR35007:SF2">
    <property type="entry name" value="PILUS ASSEMBLE PROTEIN"/>
    <property type="match status" value="1"/>
</dbReference>
<evidence type="ECO:0000256" key="2">
    <source>
        <dbReference type="ARBA" id="ARBA00022475"/>
    </source>
</evidence>
<keyword evidence="3 6" id="KW-0812">Transmembrane</keyword>
<feature type="transmembrane region" description="Helical" evidence="6">
    <location>
        <begin position="148"/>
        <end position="166"/>
    </location>
</feature>
<dbReference type="GO" id="GO:0005886">
    <property type="term" value="C:plasma membrane"/>
    <property type="evidence" value="ECO:0007669"/>
    <property type="project" value="UniProtKB-SubCell"/>
</dbReference>
<evidence type="ECO:0000313" key="9">
    <source>
        <dbReference type="Proteomes" id="UP000094172"/>
    </source>
</evidence>
<feature type="transmembrane region" description="Helical" evidence="6">
    <location>
        <begin position="112"/>
        <end position="136"/>
    </location>
</feature>
<dbReference type="STRING" id="1774970.AUC70_01000"/>
<dbReference type="Pfam" id="PF00482">
    <property type="entry name" value="T2SSF"/>
    <property type="match status" value="1"/>
</dbReference>
<evidence type="ECO:0000256" key="3">
    <source>
        <dbReference type="ARBA" id="ARBA00022692"/>
    </source>
</evidence>
<dbReference type="RefSeq" id="WP_069443748.1">
    <property type="nucleotide sequence ID" value="NZ_LPWE01000010.1"/>
</dbReference>
<evidence type="ECO:0000256" key="5">
    <source>
        <dbReference type="ARBA" id="ARBA00023136"/>
    </source>
</evidence>
<gene>
    <name evidence="8" type="ORF">AUC70_01000</name>
</gene>
<name>A0A1E3VPS5_9HYPH</name>
<dbReference type="PANTHER" id="PTHR35007">
    <property type="entry name" value="INTEGRAL MEMBRANE PROTEIN-RELATED"/>
    <property type="match status" value="1"/>
</dbReference>
<keyword evidence="5 6" id="KW-0472">Membrane</keyword>
<evidence type="ECO:0000256" key="1">
    <source>
        <dbReference type="ARBA" id="ARBA00004651"/>
    </source>
</evidence>
<proteinExistence type="predicted"/>
<feature type="domain" description="Type II secretion system protein GspF" evidence="7">
    <location>
        <begin position="185"/>
        <end position="313"/>
    </location>
</feature>
<feature type="transmembrane region" description="Helical" evidence="6">
    <location>
        <begin position="13"/>
        <end position="36"/>
    </location>
</feature>
<evidence type="ECO:0000259" key="7">
    <source>
        <dbReference type="Pfam" id="PF00482"/>
    </source>
</evidence>
<feature type="transmembrane region" description="Helical" evidence="6">
    <location>
        <begin position="290"/>
        <end position="318"/>
    </location>
</feature>
<organism evidence="8 9">
    <name type="scientific">Methyloceanibacter stevinii</name>
    <dbReference type="NCBI Taxonomy" id="1774970"/>
    <lineage>
        <taxon>Bacteria</taxon>
        <taxon>Pseudomonadati</taxon>
        <taxon>Pseudomonadota</taxon>
        <taxon>Alphaproteobacteria</taxon>
        <taxon>Hyphomicrobiales</taxon>
        <taxon>Hyphomicrobiaceae</taxon>
        <taxon>Methyloceanibacter</taxon>
    </lineage>
</organism>
<evidence type="ECO:0000256" key="6">
    <source>
        <dbReference type="SAM" id="Phobius"/>
    </source>
</evidence>